<dbReference type="InterPro" id="IPR010982">
    <property type="entry name" value="Lambda_DNA-bd_dom_sf"/>
</dbReference>
<reference evidence="2 3" key="1">
    <citation type="submission" date="2020-08" db="EMBL/GenBank/DDBJ databases">
        <title>Functional genomics of gut bacteria from endangered species of beetles.</title>
        <authorList>
            <person name="Carlos-Shanley C."/>
        </authorList>
    </citation>
    <scope>NUCLEOTIDE SEQUENCE [LARGE SCALE GENOMIC DNA]</scope>
    <source>
        <strain evidence="2 3">S00124</strain>
    </source>
</reference>
<sequence length="156" mass="17696">MDNKLEFAQRLRDAMQAAGLEPRPGVLLTLFNTRYWGRSVTFQAVSRWLKGESIPAQDKLVVLASLLKIEPEVLRFGEDVRRSAQEHRQRWDVGVGYLEREAFDAFLQLPPPQRKVVREVILTFAKVHGKAEAIAAEPASVYKVAANTSVRKKEQP</sequence>
<proteinExistence type="predicted"/>
<protein>
    <submittedName>
        <fullName evidence="2">Transcriptional regulator with XRE-family HTH domain</fullName>
    </submittedName>
</protein>
<dbReference type="PROSITE" id="PS50943">
    <property type="entry name" value="HTH_CROC1"/>
    <property type="match status" value="1"/>
</dbReference>
<dbReference type="RefSeq" id="WP_221452065.1">
    <property type="nucleotide sequence ID" value="NZ_JACHKZ010000014.1"/>
</dbReference>
<comment type="caution">
    <text evidence="2">The sequence shown here is derived from an EMBL/GenBank/DDBJ whole genome shotgun (WGS) entry which is preliminary data.</text>
</comment>
<dbReference type="Proteomes" id="UP000562492">
    <property type="component" value="Unassembled WGS sequence"/>
</dbReference>
<evidence type="ECO:0000259" key="1">
    <source>
        <dbReference type="PROSITE" id="PS50943"/>
    </source>
</evidence>
<evidence type="ECO:0000313" key="3">
    <source>
        <dbReference type="Proteomes" id="UP000562492"/>
    </source>
</evidence>
<keyword evidence="3" id="KW-1185">Reference proteome</keyword>
<gene>
    <name evidence="2" type="ORF">HNP33_002501</name>
</gene>
<feature type="domain" description="HTH cro/C1-type" evidence="1">
    <location>
        <begin position="40"/>
        <end position="74"/>
    </location>
</feature>
<evidence type="ECO:0000313" key="2">
    <source>
        <dbReference type="EMBL" id="MBB6578419.1"/>
    </source>
</evidence>
<organism evidence="2 3">
    <name type="scientific">Comamonas odontotermitis</name>
    <dbReference type="NCBI Taxonomy" id="379895"/>
    <lineage>
        <taxon>Bacteria</taxon>
        <taxon>Pseudomonadati</taxon>
        <taxon>Pseudomonadota</taxon>
        <taxon>Betaproteobacteria</taxon>
        <taxon>Burkholderiales</taxon>
        <taxon>Comamonadaceae</taxon>
        <taxon>Comamonas</taxon>
    </lineage>
</organism>
<dbReference type="EMBL" id="JACHKZ010000014">
    <property type="protein sequence ID" value="MBB6578419.1"/>
    <property type="molecule type" value="Genomic_DNA"/>
</dbReference>
<name>A0ABR6RGZ5_9BURK</name>
<accession>A0ABR6RGZ5</accession>
<dbReference type="InterPro" id="IPR001387">
    <property type="entry name" value="Cro/C1-type_HTH"/>
</dbReference>
<dbReference type="Gene3D" id="1.10.260.40">
    <property type="entry name" value="lambda repressor-like DNA-binding domains"/>
    <property type="match status" value="1"/>
</dbReference>